<feature type="transmembrane region" description="Helical" evidence="1">
    <location>
        <begin position="50"/>
        <end position="72"/>
    </location>
</feature>
<proteinExistence type="predicted"/>
<protein>
    <submittedName>
        <fullName evidence="3">Uncharacterized protein</fullName>
    </submittedName>
</protein>
<keyword evidence="1" id="KW-1133">Transmembrane helix</keyword>
<organism evidence="2 3">
    <name type="scientific">Romanomermis culicivorax</name>
    <name type="common">Nematode worm</name>
    <dbReference type="NCBI Taxonomy" id="13658"/>
    <lineage>
        <taxon>Eukaryota</taxon>
        <taxon>Metazoa</taxon>
        <taxon>Ecdysozoa</taxon>
        <taxon>Nematoda</taxon>
        <taxon>Enoplea</taxon>
        <taxon>Dorylaimia</taxon>
        <taxon>Mermithida</taxon>
        <taxon>Mermithoidea</taxon>
        <taxon>Mermithidae</taxon>
        <taxon>Romanomermis</taxon>
    </lineage>
</organism>
<name>A0A915IKI8_ROMCU</name>
<evidence type="ECO:0000256" key="1">
    <source>
        <dbReference type="SAM" id="Phobius"/>
    </source>
</evidence>
<sequence>MSALSPHNVHIHRPNTEDTCTVGADAYHMEMYRAFRLGLESDDDSESALLTIRFAGICFFFVSGGFSSFLLFEASEDEDDELTFFFNTNWKSNDHLKFVYREMESYSMPFAALERHCNLLSFDLFSSASHRVTELLGEIRGTLPGDRGYPASKNIECHTILPRPRFEFTASALVTSFSVSDDDEDAAFLTIGFNDGGVAFLIVL</sequence>
<reference evidence="3" key="1">
    <citation type="submission" date="2022-11" db="UniProtKB">
        <authorList>
            <consortium name="WormBaseParasite"/>
        </authorList>
    </citation>
    <scope>IDENTIFICATION</scope>
</reference>
<evidence type="ECO:0000313" key="3">
    <source>
        <dbReference type="WBParaSite" id="nRc.2.0.1.t14692-RA"/>
    </source>
</evidence>
<dbReference type="AlphaFoldDB" id="A0A915IKI8"/>
<accession>A0A915IKI8</accession>
<dbReference type="WBParaSite" id="nRc.2.0.1.t14692-RA">
    <property type="protein sequence ID" value="nRc.2.0.1.t14692-RA"/>
    <property type="gene ID" value="nRc.2.0.1.g14692"/>
</dbReference>
<evidence type="ECO:0000313" key="2">
    <source>
        <dbReference type="Proteomes" id="UP000887565"/>
    </source>
</evidence>
<keyword evidence="1" id="KW-0812">Transmembrane</keyword>
<keyword evidence="1" id="KW-0472">Membrane</keyword>
<keyword evidence="2" id="KW-1185">Reference proteome</keyword>
<dbReference type="Proteomes" id="UP000887565">
    <property type="component" value="Unplaced"/>
</dbReference>